<name>A0A495A085_9BACI</name>
<dbReference type="PANTHER" id="PTHR30246:SF1">
    <property type="entry name" value="2-DEHYDRO-3-DEOXY-6-PHOSPHOGALACTONATE ALDOLASE-RELATED"/>
    <property type="match status" value="1"/>
</dbReference>
<dbReference type="CDD" id="cd00452">
    <property type="entry name" value="KDPG_aldolase"/>
    <property type="match status" value="1"/>
</dbReference>
<accession>A0A495A085</accession>
<dbReference type="InterPro" id="IPR013785">
    <property type="entry name" value="Aldolase_TIM"/>
</dbReference>
<dbReference type="Pfam" id="PF01081">
    <property type="entry name" value="Aldolase"/>
    <property type="match status" value="1"/>
</dbReference>
<dbReference type="RefSeq" id="WP_121204744.1">
    <property type="nucleotide sequence ID" value="NZ_RBZP01000010.1"/>
</dbReference>
<dbReference type="EC" id="4.1.2.14" evidence="6"/>
<dbReference type="SUPFAM" id="SSF51569">
    <property type="entry name" value="Aldolase"/>
    <property type="match status" value="1"/>
</dbReference>
<dbReference type="InterPro" id="IPR000887">
    <property type="entry name" value="Aldlse_KDPG_KHG"/>
</dbReference>
<evidence type="ECO:0000256" key="4">
    <source>
        <dbReference type="ARBA" id="ARBA00023239"/>
    </source>
</evidence>
<dbReference type="NCBIfam" id="TIGR01182">
    <property type="entry name" value="eda"/>
    <property type="match status" value="1"/>
</dbReference>
<dbReference type="EC" id="4.1.3.16" evidence="6"/>
<reference evidence="6 7" key="1">
    <citation type="journal article" date="2016" name="Int. J. Syst. Evol. Microbiol.">
        <title>Oceanobacillus halophilus sp. nov., a novel moderately halophilic bacterium from a hypersaline lake.</title>
        <authorList>
            <person name="Amoozegar M.A."/>
            <person name="Bagheri M."/>
            <person name="Makhdoumi A."/>
            <person name="Nikou M.M."/>
            <person name="Fazeli S.A.S."/>
            <person name="Schumann P."/>
            <person name="Sproer C."/>
            <person name="Sanchez-Porro C."/>
            <person name="Ventosa A."/>
        </authorList>
    </citation>
    <scope>NUCLEOTIDE SEQUENCE [LARGE SCALE GENOMIC DNA]</scope>
    <source>
        <strain evidence="6 7">DSM 23996</strain>
    </source>
</reference>
<organism evidence="6 7">
    <name type="scientific">Oceanobacillus halophilus</name>
    <dbReference type="NCBI Taxonomy" id="930130"/>
    <lineage>
        <taxon>Bacteria</taxon>
        <taxon>Bacillati</taxon>
        <taxon>Bacillota</taxon>
        <taxon>Bacilli</taxon>
        <taxon>Bacillales</taxon>
        <taxon>Bacillaceae</taxon>
        <taxon>Oceanobacillus</taxon>
    </lineage>
</organism>
<evidence type="ECO:0000256" key="1">
    <source>
        <dbReference type="ARBA" id="ARBA00004761"/>
    </source>
</evidence>
<keyword evidence="7" id="KW-1185">Reference proteome</keyword>
<comment type="caution">
    <text evidence="6">The sequence shown here is derived from an EMBL/GenBank/DDBJ whole genome shotgun (WGS) entry which is preliminary data.</text>
</comment>
<dbReference type="AlphaFoldDB" id="A0A495A085"/>
<evidence type="ECO:0000256" key="3">
    <source>
        <dbReference type="ARBA" id="ARBA00011233"/>
    </source>
</evidence>
<gene>
    <name evidence="6" type="primary">eda</name>
    <name evidence="6" type="ORF">D8M06_12480</name>
</gene>
<dbReference type="Gene3D" id="3.20.20.70">
    <property type="entry name" value="Aldolase class I"/>
    <property type="match status" value="1"/>
</dbReference>
<dbReference type="GO" id="GO:0008700">
    <property type="term" value="F:(R,S)-4-hydroxy-2-oxoglutarate aldolase activity"/>
    <property type="evidence" value="ECO:0007669"/>
    <property type="project" value="UniProtKB-EC"/>
</dbReference>
<dbReference type="PANTHER" id="PTHR30246">
    <property type="entry name" value="2-KETO-3-DEOXY-6-PHOSPHOGLUCONATE ALDOLASE"/>
    <property type="match status" value="1"/>
</dbReference>
<comment type="pathway">
    <text evidence="1">Carbohydrate acid metabolism.</text>
</comment>
<evidence type="ECO:0000256" key="5">
    <source>
        <dbReference type="ARBA" id="ARBA00023277"/>
    </source>
</evidence>
<dbReference type="OrthoDB" id="9802667at2"/>
<evidence type="ECO:0000313" key="7">
    <source>
        <dbReference type="Proteomes" id="UP000269301"/>
    </source>
</evidence>
<evidence type="ECO:0000256" key="2">
    <source>
        <dbReference type="ARBA" id="ARBA00006906"/>
    </source>
</evidence>
<keyword evidence="4 6" id="KW-0456">Lyase</keyword>
<dbReference type="Proteomes" id="UP000269301">
    <property type="component" value="Unassembled WGS sequence"/>
</dbReference>
<comment type="subunit">
    <text evidence="3">Homotrimer.</text>
</comment>
<protein>
    <submittedName>
        <fullName evidence="6">Bifunctional 4-hydroxy-2-oxoglutarate aldolase/2-dehydro-3-deoxy-phosphogluconate aldolase</fullName>
        <ecNumber evidence="6">4.1.2.14</ecNumber>
        <ecNumber evidence="6">4.1.3.16</ecNumber>
    </submittedName>
</protein>
<proteinExistence type="inferred from homology"/>
<comment type="similarity">
    <text evidence="2">Belongs to the KHG/KDPG aldolase family.</text>
</comment>
<dbReference type="EMBL" id="RBZP01000010">
    <property type="protein sequence ID" value="RKQ32475.1"/>
    <property type="molecule type" value="Genomic_DNA"/>
</dbReference>
<dbReference type="GO" id="GO:0008675">
    <property type="term" value="F:2-dehydro-3-deoxy-phosphogluconate aldolase activity"/>
    <property type="evidence" value="ECO:0007669"/>
    <property type="project" value="UniProtKB-EC"/>
</dbReference>
<sequence>MNTKIKTINRLTENGVVAVIREIPKDKALFVAESLLKGGVNALEVTVEGEGALSAIELLKKEFADRAIIGAGTVLDELSADASIRAGAEFIVSPILKKDVIETTIRYGKVSIPGVMTPTEMMQAVEWGADVVKVFPASVGGPAFIKNVKGPLPQVSIIPTGGVDLTNGADFIKAGAIAIGAGGNLVDNQAIAEGNYTKLTEIAKQYVELVRQARESNFVVR</sequence>
<keyword evidence="5" id="KW-0119">Carbohydrate metabolism</keyword>
<evidence type="ECO:0000313" key="6">
    <source>
        <dbReference type="EMBL" id="RKQ32475.1"/>
    </source>
</evidence>